<proteinExistence type="inferred from homology"/>
<sequence>MDDKLLLQVKHLRTWFKTFKGTVKAVDDVSFDIRQGEVLAVVGESGGGKSVTGFSLIRLIEEPGSIESGEILFGGRDVMKLSEHEMNKLRGKDISMIFQDPMTSLNPVYTIGQQLDETLRLHTSMNMAQRRRASVDLLRAVGISNPESRLKNYPHQFSGGMRQRVVIAIALAARPRLIIADEPTTALDVTIQAQILKLMTDLIRAEGCSLMLITHDLAVVSEVADRINVMYCGKIVESGAARDVIDRSAHPYTHGLINSIPDLSTEKERLDTIPGIVPNMFDLPSGCYFSPRCSCAQERCRREAPQLREVAPGHCAACHFPLCGEVK</sequence>
<dbReference type="GO" id="GO:0016887">
    <property type="term" value="F:ATP hydrolysis activity"/>
    <property type="evidence" value="ECO:0007669"/>
    <property type="project" value="InterPro"/>
</dbReference>
<protein>
    <submittedName>
        <fullName evidence="9">ABC transporter ATP-binding protein</fullName>
    </submittedName>
</protein>
<dbReference type="AlphaFoldDB" id="A0A6L5YA00"/>
<evidence type="ECO:0000256" key="3">
    <source>
        <dbReference type="ARBA" id="ARBA00022448"/>
    </source>
</evidence>
<keyword evidence="4" id="KW-1003">Cell membrane</keyword>
<organism evidence="9 10">
    <name type="scientific">Pyramidobacter porci</name>
    <dbReference type="NCBI Taxonomy" id="2605789"/>
    <lineage>
        <taxon>Bacteria</taxon>
        <taxon>Thermotogati</taxon>
        <taxon>Synergistota</taxon>
        <taxon>Synergistia</taxon>
        <taxon>Synergistales</taxon>
        <taxon>Dethiosulfovibrionaceae</taxon>
        <taxon>Pyramidobacter</taxon>
    </lineage>
</organism>
<dbReference type="PANTHER" id="PTHR43297:SF2">
    <property type="entry name" value="DIPEPTIDE TRANSPORT ATP-BINDING PROTEIN DPPD"/>
    <property type="match status" value="1"/>
</dbReference>
<dbReference type="GO" id="GO:0015833">
    <property type="term" value="P:peptide transport"/>
    <property type="evidence" value="ECO:0007669"/>
    <property type="project" value="InterPro"/>
</dbReference>
<dbReference type="InterPro" id="IPR017871">
    <property type="entry name" value="ABC_transporter-like_CS"/>
</dbReference>
<keyword evidence="3" id="KW-0813">Transport</keyword>
<dbReference type="GO" id="GO:0005524">
    <property type="term" value="F:ATP binding"/>
    <property type="evidence" value="ECO:0007669"/>
    <property type="project" value="UniProtKB-KW"/>
</dbReference>
<dbReference type="InterPro" id="IPR003593">
    <property type="entry name" value="AAA+_ATPase"/>
</dbReference>
<feature type="domain" description="ABC transporter" evidence="8">
    <location>
        <begin position="7"/>
        <end position="257"/>
    </location>
</feature>
<gene>
    <name evidence="9" type="ORF">FYJ74_03415</name>
</gene>
<dbReference type="RefSeq" id="WP_154528208.1">
    <property type="nucleotide sequence ID" value="NZ_VUNH01000003.1"/>
</dbReference>
<evidence type="ECO:0000256" key="5">
    <source>
        <dbReference type="ARBA" id="ARBA00022741"/>
    </source>
</evidence>
<dbReference type="NCBIfam" id="TIGR01727">
    <property type="entry name" value="oligo_HPY"/>
    <property type="match status" value="1"/>
</dbReference>
<dbReference type="SUPFAM" id="SSF52540">
    <property type="entry name" value="P-loop containing nucleoside triphosphate hydrolases"/>
    <property type="match status" value="1"/>
</dbReference>
<comment type="similarity">
    <text evidence="2">Belongs to the ABC transporter superfamily.</text>
</comment>
<dbReference type="FunFam" id="3.40.50.300:FF:000016">
    <property type="entry name" value="Oligopeptide ABC transporter ATP-binding component"/>
    <property type="match status" value="1"/>
</dbReference>
<dbReference type="CDD" id="cd03257">
    <property type="entry name" value="ABC_NikE_OppD_transporters"/>
    <property type="match status" value="1"/>
</dbReference>
<keyword evidence="10" id="KW-1185">Reference proteome</keyword>
<dbReference type="PROSITE" id="PS00211">
    <property type="entry name" value="ABC_TRANSPORTER_1"/>
    <property type="match status" value="1"/>
</dbReference>
<dbReference type="PANTHER" id="PTHR43297">
    <property type="entry name" value="OLIGOPEPTIDE TRANSPORT ATP-BINDING PROTEIN APPD"/>
    <property type="match status" value="1"/>
</dbReference>
<dbReference type="Pfam" id="PF00005">
    <property type="entry name" value="ABC_tran"/>
    <property type="match status" value="1"/>
</dbReference>
<evidence type="ECO:0000256" key="4">
    <source>
        <dbReference type="ARBA" id="ARBA00022475"/>
    </source>
</evidence>
<keyword evidence="5" id="KW-0547">Nucleotide-binding</keyword>
<dbReference type="Pfam" id="PF08352">
    <property type="entry name" value="oligo_HPY"/>
    <property type="match status" value="1"/>
</dbReference>
<keyword evidence="7" id="KW-0472">Membrane</keyword>
<dbReference type="GO" id="GO:0005886">
    <property type="term" value="C:plasma membrane"/>
    <property type="evidence" value="ECO:0007669"/>
    <property type="project" value="UniProtKB-SubCell"/>
</dbReference>
<name>A0A6L5YA00_9BACT</name>
<evidence type="ECO:0000313" key="9">
    <source>
        <dbReference type="EMBL" id="MST55096.1"/>
    </source>
</evidence>
<evidence type="ECO:0000259" key="8">
    <source>
        <dbReference type="PROSITE" id="PS50893"/>
    </source>
</evidence>
<dbReference type="InterPro" id="IPR003439">
    <property type="entry name" value="ABC_transporter-like_ATP-bd"/>
</dbReference>
<dbReference type="InterPro" id="IPR027417">
    <property type="entry name" value="P-loop_NTPase"/>
</dbReference>
<evidence type="ECO:0000256" key="6">
    <source>
        <dbReference type="ARBA" id="ARBA00022840"/>
    </source>
</evidence>
<accession>A0A6L5YA00</accession>
<reference evidence="9 10" key="1">
    <citation type="submission" date="2019-08" db="EMBL/GenBank/DDBJ databases">
        <title>In-depth cultivation of the pig gut microbiome towards novel bacterial diversity and tailored functional studies.</title>
        <authorList>
            <person name="Wylensek D."/>
            <person name="Hitch T.C.A."/>
            <person name="Clavel T."/>
        </authorList>
    </citation>
    <scope>NUCLEOTIDE SEQUENCE [LARGE SCALE GENOMIC DNA]</scope>
    <source>
        <strain evidence="9 10">SM-530-WT-4B</strain>
    </source>
</reference>
<comment type="subcellular location">
    <subcellularLocation>
        <location evidence="1">Cell membrane</location>
        <topology evidence="1">Peripheral membrane protein</topology>
    </subcellularLocation>
</comment>
<dbReference type="InterPro" id="IPR013563">
    <property type="entry name" value="Oligopep_ABC_C"/>
</dbReference>
<comment type="caution">
    <text evidence="9">The sequence shown here is derived from an EMBL/GenBank/DDBJ whole genome shotgun (WGS) entry which is preliminary data.</text>
</comment>
<dbReference type="EMBL" id="VUNH01000003">
    <property type="protein sequence ID" value="MST55096.1"/>
    <property type="molecule type" value="Genomic_DNA"/>
</dbReference>
<evidence type="ECO:0000256" key="2">
    <source>
        <dbReference type="ARBA" id="ARBA00005417"/>
    </source>
</evidence>
<evidence type="ECO:0000256" key="1">
    <source>
        <dbReference type="ARBA" id="ARBA00004202"/>
    </source>
</evidence>
<keyword evidence="6 9" id="KW-0067">ATP-binding</keyword>
<dbReference type="Proteomes" id="UP000473699">
    <property type="component" value="Unassembled WGS sequence"/>
</dbReference>
<dbReference type="InterPro" id="IPR050388">
    <property type="entry name" value="ABC_Ni/Peptide_Import"/>
</dbReference>
<dbReference type="SMART" id="SM00382">
    <property type="entry name" value="AAA"/>
    <property type="match status" value="1"/>
</dbReference>
<dbReference type="PROSITE" id="PS50893">
    <property type="entry name" value="ABC_TRANSPORTER_2"/>
    <property type="match status" value="1"/>
</dbReference>
<evidence type="ECO:0000313" key="10">
    <source>
        <dbReference type="Proteomes" id="UP000473699"/>
    </source>
</evidence>
<evidence type="ECO:0000256" key="7">
    <source>
        <dbReference type="ARBA" id="ARBA00023136"/>
    </source>
</evidence>
<dbReference type="Gene3D" id="3.40.50.300">
    <property type="entry name" value="P-loop containing nucleotide triphosphate hydrolases"/>
    <property type="match status" value="1"/>
</dbReference>